<evidence type="ECO:0000256" key="5">
    <source>
        <dbReference type="PIRSR" id="PIRSR623088-3"/>
    </source>
</evidence>
<dbReference type="InterPro" id="IPR002073">
    <property type="entry name" value="PDEase_catalytic_dom"/>
</dbReference>
<feature type="binding site" evidence="5">
    <location>
        <position position="505"/>
    </location>
    <ligand>
        <name>Zn(2+)</name>
        <dbReference type="ChEBI" id="CHEBI:29105"/>
        <label>1</label>
    </ligand>
</feature>
<feature type="domain" description="PDEase" evidence="10">
    <location>
        <begin position="276"/>
        <end position="599"/>
    </location>
</feature>
<feature type="region of interest" description="Disordered" evidence="8">
    <location>
        <begin position="603"/>
        <end position="667"/>
    </location>
</feature>
<protein>
    <recommendedName>
        <fullName evidence="6">Phosphodiesterase</fullName>
        <ecNumber evidence="6">3.1.4.-</ecNumber>
    </recommendedName>
</protein>
<dbReference type="PROSITE" id="PS51845">
    <property type="entry name" value="PDEASE_I_2"/>
    <property type="match status" value="1"/>
</dbReference>
<dbReference type="GO" id="GO:0004114">
    <property type="term" value="F:3',5'-cyclic-nucleotide phosphodiesterase activity"/>
    <property type="evidence" value="ECO:0007669"/>
    <property type="project" value="InterPro"/>
</dbReference>
<feature type="binding site" evidence="4">
    <location>
        <position position="556"/>
    </location>
    <ligand>
        <name>AMP</name>
        <dbReference type="ChEBI" id="CHEBI:456215"/>
    </ligand>
</feature>
<dbReference type="InterPro" id="IPR023088">
    <property type="entry name" value="PDEase"/>
</dbReference>
<keyword evidence="1 5" id="KW-0479">Metal-binding</keyword>
<keyword evidence="12" id="KW-1185">Reference proteome</keyword>
<dbReference type="InterPro" id="IPR036971">
    <property type="entry name" value="PDEase_catalytic_dom_sf"/>
</dbReference>
<feature type="transmembrane region" description="Helical" evidence="9">
    <location>
        <begin position="117"/>
        <end position="146"/>
    </location>
</feature>
<feature type="compositionally biased region" description="Basic and acidic residues" evidence="8">
    <location>
        <begin position="654"/>
        <end position="663"/>
    </location>
</feature>
<feature type="binding site" evidence="5">
    <location>
        <position position="394"/>
    </location>
    <ligand>
        <name>Zn(2+)</name>
        <dbReference type="ChEBI" id="CHEBI:29105"/>
        <label>2</label>
    </ligand>
</feature>
<feature type="compositionally biased region" description="Basic and acidic residues" evidence="8">
    <location>
        <begin position="603"/>
        <end position="618"/>
    </location>
</feature>
<evidence type="ECO:0000256" key="7">
    <source>
        <dbReference type="SAM" id="Coils"/>
    </source>
</evidence>
<evidence type="ECO:0000256" key="3">
    <source>
        <dbReference type="PIRSR" id="PIRSR623088-1"/>
    </source>
</evidence>
<dbReference type="AlphaFoldDB" id="A0AAD1X332"/>
<keyword evidence="9" id="KW-0472">Membrane</keyword>
<dbReference type="Gene3D" id="1.10.1300.10">
    <property type="entry name" value="3'5'-cyclic nucleotide phosphodiesterase, catalytic domain"/>
    <property type="match status" value="1"/>
</dbReference>
<evidence type="ECO:0000256" key="2">
    <source>
        <dbReference type="ARBA" id="ARBA00022801"/>
    </source>
</evidence>
<dbReference type="GO" id="GO:0007165">
    <property type="term" value="P:signal transduction"/>
    <property type="evidence" value="ECO:0007669"/>
    <property type="project" value="InterPro"/>
</dbReference>
<evidence type="ECO:0000256" key="9">
    <source>
        <dbReference type="SAM" id="Phobius"/>
    </source>
</evidence>
<dbReference type="SUPFAM" id="SSF109604">
    <property type="entry name" value="HD-domain/PDEase-like"/>
    <property type="match status" value="1"/>
</dbReference>
<comment type="cofactor">
    <cofactor evidence="6">
        <name>a divalent metal cation</name>
        <dbReference type="ChEBI" id="CHEBI:60240"/>
    </cofactor>
    <text evidence="6">Binds 2 divalent metal cations per subunit. Site 1 may preferentially bind zinc ions, while site 2 has a preference for magnesium and/or manganese ions.</text>
</comment>
<feature type="binding site" evidence="4">
    <location>
        <position position="505"/>
    </location>
    <ligand>
        <name>AMP</name>
        <dbReference type="ChEBI" id="CHEBI:456215"/>
    </ligand>
</feature>
<dbReference type="Pfam" id="PF00233">
    <property type="entry name" value="PDEase_I"/>
    <property type="match status" value="1"/>
</dbReference>
<feature type="region of interest" description="Disordered" evidence="8">
    <location>
        <begin position="1"/>
        <end position="46"/>
    </location>
</feature>
<dbReference type="EC" id="3.1.4.-" evidence="6"/>
<comment type="similarity">
    <text evidence="6">Belongs to the cyclic nucleotide phosphodiesterase family.</text>
</comment>
<keyword evidence="9" id="KW-1133">Transmembrane helix</keyword>
<feature type="compositionally biased region" description="Basic and acidic residues" evidence="8">
    <location>
        <begin position="13"/>
        <end position="37"/>
    </location>
</feature>
<feature type="binding site" evidence="5">
    <location>
        <position position="355"/>
    </location>
    <ligand>
        <name>Zn(2+)</name>
        <dbReference type="ChEBI" id="CHEBI:29105"/>
        <label>1</label>
    </ligand>
</feature>
<dbReference type="InterPro" id="IPR023174">
    <property type="entry name" value="PDEase_CS"/>
</dbReference>
<name>A0AAD1X332_EUPCR</name>
<feature type="coiled-coil region" evidence="7">
    <location>
        <begin position="164"/>
        <end position="211"/>
    </location>
</feature>
<organism evidence="11 12">
    <name type="scientific">Euplotes crassus</name>
    <dbReference type="NCBI Taxonomy" id="5936"/>
    <lineage>
        <taxon>Eukaryota</taxon>
        <taxon>Sar</taxon>
        <taxon>Alveolata</taxon>
        <taxon>Ciliophora</taxon>
        <taxon>Intramacronucleata</taxon>
        <taxon>Spirotrichea</taxon>
        <taxon>Hypotrichia</taxon>
        <taxon>Euplotida</taxon>
        <taxon>Euplotidae</taxon>
        <taxon>Moneuplotes</taxon>
    </lineage>
</organism>
<dbReference type="Proteomes" id="UP001295684">
    <property type="component" value="Unassembled WGS sequence"/>
</dbReference>
<dbReference type="GO" id="GO:0046872">
    <property type="term" value="F:metal ion binding"/>
    <property type="evidence" value="ECO:0007669"/>
    <property type="project" value="UniProtKB-KW"/>
</dbReference>
<keyword evidence="2 6" id="KW-0378">Hydrolase</keyword>
<evidence type="ECO:0000313" key="11">
    <source>
        <dbReference type="EMBL" id="CAI2359069.1"/>
    </source>
</evidence>
<evidence type="ECO:0000313" key="12">
    <source>
        <dbReference type="Proteomes" id="UP001295684"/>
    </source>
</evidence>
<feature type="binding site" evidence="5">
    <location>
        <position position="394"/>
    </location>
    <ligand>
        <name>Zn(2+)</name>
        <dbReference type="ChEBI" id="CHEBI:29105"/>
        <label>1</label>
    </ligand>
</feature>
<feature type="transmembrane region" description="Helical" evidence="9">
    <location>
        <begin position="51"/>
        <end position="67"/>
    </location>
</feature>
<feature type="transmembrane region" description="Helical" evidence="9">
    <location>
        <begin position="79"/>
        <end position="97"/>
    </location>
</feature>
<feature type="binding site" evidence="4">
    <location>
        <position position="394"/>
    </location>
    <ligand>
        <name>AMP</name>
        <dbReference type="ChEBI" id="CHEBI:456215"/>
    </ligand>
</feature>
<dbReference type="PANTHER" id="PTHR11347">
    <property type="entry name" value="CYCLIC NUCLEOTIDE PHOSPHODIESTERASE"/>
    <property type="match status" value="1"/>
</dbReference>
<dbReference type="EMBL" id="CAMPGE010000327">
    <property type="protein sequence ID" value="CAI2359069.1"/>
    <property type="molecule type" value="Genomic_DNA"/>
</dbReference>
<keyword evidence="7" id="KW-0175">Coiled coil</keyword>
<dbReference type="PROSITE" id="PS00126">
    <property type="entry name" value="PDEASE_I_1"/>
    <property type="match status" value="1"/>
</dbReference>
<comment type="caution">
    <text evidence="11">The sequence shown here is derived from an EMBL/GenBank/DDBJ whole genome shotgun (WGS) entry which is preliminary data.</text>
</comment>
<evidence type="ECO:0000256" key="8">
    <source>
        <dbReference type="SAM" id="MobiDB-lite"/>
    </source>
</evidence>
<gene>
    <name evidence="11" type="ORF">ECRASSUSDP1_LOCUS354</name>
</gene>
<evidence type="ECO:0000259" key="10">
    <source>
        <dbReference type="PROSITE" id="PS51845"/>
    </source>
</evidence>
<keyword evidence="9" id="KW-0812">Transmembrane</keyword>
<dbReference type="PRINTS" id="PR00387">
    <property type="entry name" value="PDIESTERASE1"/>
</dbReference>
<evidence type="ECO:0000256" key="4">
    <source>
        <dbReference type="PIRSR" id="PIRSR623088-2"/>
    </source>
</evidence>
<proteinExistence type="inferred from homology"/>
<feature type="active site" description="Proton donor" evidence="3">
    <location>
        <position position="351"/>
    </location>
</feature>
<feature type="binding site" evidence="4">
    <location>
        <begin position="351"/>
        <end position="355"/>
    </location>
    <ligand>
        <name>AMP</name>
        <dbReference type="ChEBI" id="CHEBI:456215"/>
    </ligand>
</feature>
<evidence type="ECO:0000256" key="6">
    <source>
        <dbReference type="RuleBase" id="RU363067"/>
    </source>
</evidence>
<feature type="binding site" evidence="5">
    <location>
        <position position="393"/>
    </location>
    <ligand>
        <name>Zn(2+)</name>
        <dbReference type="ChEBI" id="CHEBI:29105"/>
        <label>1</label>
    </ligand>
</feature>
<sequence>MNIVVKEPPAEEETSKHNEGSDTKNTAQEKEETKESSPQESSEEDSDSQRNIWKVIAVVSVLFYFVYRHIWKNENQFPKVLVLSIGVEITLIMMVVYPKWKSNDLQKVFGDSSVQLMMVTLLITMVFDLCGIFQIVFGGVNVLILLARISRVALYYVLLTNFESEKAEQKRQKIRDEIDRIKNQSDLNSILQTLEEKCENKDEVIKASIEKGIEVHKESLRKKKARNGLLKASFMRDDTDTDPMKINEVKLSDVNDIVEAIDSNPEKFFYEDFDFITMEDQYDLKMVLDSSQDLEFDVFDLQAKSENNELYVFGMYIMTKDSYLEEFRIDKKKLQNFLYAIQESYNPVAYHNKTHATDLSQTLYYFLENCDVKEVCNLSRMEEMSMLLAGFMHDLNHPGYTNSFLINTSSPLALRYNDKSVLENYHVAMGFKIMKGSEQCDIFDRLSMRQNREIRKFMVDLILATDMANHFNKMFALEQRVAQDDFDTSGIDKELCTEFIFHISDISNTSKPWPVCKKWIDKLFIEFFNQGDKEKEIGLEISYLMDRKTINVAESQDGFIKNMIKPAFEILDKFLPNLSQNITNLDDNVEKWKKKVPQYAIEKHSHKETKKLAGEGSKKSRSSIRGDMGMIIEAENEHDESHGESKRKKSAKKGNQEKSKEEMEYLSEDSYVPSEYTPYLSARRMTSSKEFGIYQIPKLMETLTKKQMSEVVERKAK</sequence>
<evidence type="ECO:0000256" key="1">
    <source>
        <dbReference type="ARBA" id="ARBA00022723"/>
    </source>
</evidence>
<reference evidence="11" key="1">
    <citation type="submission" date="2023-07" db="EMBL/GenBank/DDBJ databases">
        <authorList>
            <consortium name="AG Swart"/>
            <person name="Singh M."/>
            <person name="Singh A."/>
            <person name="Seah K."/>
            <person name="Emmerich C."/>
        </authorList>
    </citation>
    <scope>NUCLEOTIDE SEQUENCE</scope>
    <source>
        <strain evidence="11">DP1</strain>
    </source>
</reference>
<accession>A0AAD1X332</accession>